<evidence type="ECO:0000313" key="7">
    <source>
        <dbReference type="EMBL" id="NEE20506.1"/>
    </source>
</evidence>
<evidence type="ECO:0000256" key="2">
    <source>
        <dbReference type="ARBA" id="ARBA00022670"/>
    </source>
</evidence>
<dbReference type="InterPro" id="IPR038765">
    <property type="entry name" value="Papain-like_cys_pep_sf"/>
</dbReference>
<keyword evidence="2" id="KW-0645">Protease</keyword>
<accession>A0A6G3XRT9</accession>
<reference evidence="7" key="1">
    <citation type="submission" date="2020-01" db="EMBL/GenBank/DDBJ databases">
        <title>Insect and environment-associated Actinomycetes.</title>
        <authorList>
            <person name="Currrie C."/>
            <person name="Chevrette M."/>
            <person name="Carlson C."/>
            <person name="Stubbendieck R."/>
            <person name="Wendt-Pienkowski E."/>
        </authorList>
    </citation>
    <scope>NUCLEOTIDE SEQUENCE</scope>
    <source>
        <strain evidence="7">SID7499</strain>
    </source>
</reference>
<gene>
    <name evidence="7" type="ORF">G3M58_80355</name>
</gene>
<evidence type="ECO:0000256" key="4">
    <source>
        <dbReference type="ARBA" id="ARBA00022807"/>
    </source>
</evidence>
<dbReference type="Pfam" id="PF00877">
    <property type="entry name" value="NLPC_P60"/>
    <property type="match status" value="1"/>
</dbReference>
<feature type="non-terminal residue" evidence="7">
    <location>
        <position position="90"/>
    </location>
</feature>
<proteinExistence type="inferred from homology"/>
<dbReference type="GO" id="GO:0008234">
    <property type="term" value="F:cysteine-type peptidase activity"/>
    <property type="evidence" value="ECO:0007669"/>
    <property type="project" value="UniProtKB-KW"/>
</dbReference>
<evidence type="ECO:0000256" key="1">
    <source>
        <dbReference type="ARBA" id="ARBA00007074"/>
    </source>
</evidence>
<keyword evidence="3 7" id="KW-0378">Hydrolase</keyword>
<evidence type="ECO:0000256" key="3">
    <source>
        <dbReference type="ARBA" id="ARBA00022801"/>
    </source>
</evidence>
<evidence type="ECO:0000256" key="5">
    <source>
        <dbReference type="SAM" id="MobiDB-lite"/>
    </source>
</evidence>
<dbReference type="PROSITE" id="PS51935">
    <property type="entry name" value="NLPC_P60"/>
    <property type="match status" value="1"/>
</dbReference>
<organism evidence="7">
    <name type="scientific">Streptomyces sp. SID7499</name>
    <dbReference type="NCBI Taxonomy" id="2706086"/>
    <lineage>
        <taxon>Bacteria</taxon>
        <taxon>Bacillati</taxon>
        <taxon>Actinomycetota</taxon>
        <taxon>Actinomycetes</taxon>
        <taxon>Kitasatosporales</taxon>
        <taxon>Streptomycetaceae</taxon>
        <taxon>Streptomyces</taxon>
    </lineage>
</organism>
<dbReference type="PANTHER" id="PTHR47359">
    <property type="entry name" value="PEPTIDOGLYCAN DL-ENDOPEPTIDASE CWLO"/>
    <property type="match status" value="1"/>
</dbReference>
<name>A0A6G3XRT9_9ACTN</name>
<keyword evidence="4" id="KW-0788">Thiol protease</keyword>
<dbReference type="SUPFAM" id="SSF54001">
    <property type="entry name" value="Cysteine proteinases"/>
    <property type="match status" value="1"/>
</dbReference>
<comment type="caution">
    <text evidence="7">The sequence shown here is derived from an EMBL/GenBank/DDBJ whole genome shotgun (WGS) entry which is preliminary data.</text>
</comment>
<protein>
    <submittedName>
        <fullName evidence="7">Glycoside hydrolase</fullName>
    </submittedName>
</protein>
<dbReference type="EMBL" id="JAAGMN010008655">
    <property type="protein sequence ID" value="NEE20506.1"/>
    <property type="molecule type" value="Genomic_DNA"/>
</dbReference>
<feature type="domain" description="NlpC/P60" evidence="6">
    <location>
        <begin position="23"/>
        <end position="90"/>
    </location>
</feature>
<feature type="region of interest" description="Disordered" evidence="5">
    <location>
        <begin position="66"/>
        <end position="90"/>
    </location>
</feature>
<dbReference type="AlphaFoldDB" id="A0A6G3XRT9"/>
<dbReference type="PANTHER" id="PTHR47359:SF3">
    <property type="entry name" value="NLP_P60 DOMAIN-CONTAINING PROTEIN-RELATED"/>
    <property type="match status" value="1"/>
</dbReference>
<dbReference type="GO" id="GO:0006508">
    <property type="term" value="P:proteolysis"/>
    <property type="evidence" value="ECO:0007669"/>
    <property type="project" value="UniProtKB-KW"/>
</dbReference>
<evidence type="ECO:0000259" key="6">
    <source>
        <dbReference type="PROSITE" id="PS51935"/>
    </source>
</evidence>
<comment type="similarity">
    <text evidence="1">Belongs to the peptidase C40 family.</text>
</comment>
<sequence>SADEAHAAFLKSGAFKAAGKGASEEGAIAVAFVTAQLGKPYEWAAEGPDSYDCSGLTSQAWAAAKRTIPRTSQEQWRQLPRVGLKDMRPG</sequence>
<dbReference type="InterPro" id="IPR051794">
    <property type="entry name" value="PG_Endopeptidase_C40"/>
</dbReference>
<dbReference type="InterPro" id="IPR000064">
    <property type="entry name" value="NLP_P60_dom"/>
</dbReference>
<dbReference type="Gene3D" id="3.90.1720.10">
    <property type="entry name" value="endopeptidase domain like (from Nostoc punctiforme)"/>
    <property type="match status" value="1"/>
</dbReference>
<feature type="non-terminal residue" evidence="7">
    <location>
        <position position="1"/>
    </location>
</feature>